<reference evidence="4" key="1">
    <citation type="submission" date="2018-10" db="EMBL/GenBank/DDBJ databases">
        <title>FDA dAtabase for Regulatory Grade micrObial Sequences (FDA-ARGOS): Supporting development and validation of Infectious Disease Dx tests.</title>
        <authorList>
            <person name="Minogue T."/>
            <person name="Wolcott M."/>
            <person name="Wasieloski L."/>
            <person name="Aguilar W."/>
            <person name="Moore D."/>
            <person name="Tallon L."/>
            <person name="Sadzewicz L."/>
            <person name="Sengamalay N."/>
            <person name="Ott S."/>
            <person name="Godinez A."/>
            <person name="Nagaraj S."/>
            <person name="Vavikolanu K."/>
            <person name="Vyas G."/>
            <person name="Nadendla S."/>
            <person name="George J."/>
            <person name="Sichtig H."/>
        </authorList>
    </citation>
    <scope>NUCLEOTIDE SEQUENCE [LARGE SCALE GENOMIC DNA]</scope>
    <source>
        <strain evidence="4">FDAARGOS_343</strain>
    </source>
</reference>
<accession>A0A553SIR5</accession>
<dbReference type="AlphaFoldDB" id="A0A553SIR5"/>
<feature type="domain" description="VanZ-like" evidence="2">
    <location>
        <begin position="16"/>
        <end position="137"/>
    </location>
</feature>
<dbReference type="InterPro" id="IPR053150">
    <property type="entry name" value="Teicoplanin_resist-assoc"/>
</dbReference>
<dbReference type="PANTHER" id="PTHR36834:SF1">
    <property type="entry name" value="INTEGRAL MEMBRANE PROTEIN"/>
    <property type="match status" value="1"/>
</dbReference>
<protein>
    <submittedName>
        <fullName evidence="3">VanZ family protein</fullName>
    </submittedName>
</protein>
<evidence type="ECO:0000313" key="3">
    <source>
        <dbReference type="EMBL" id="TRZ36883.1"/>
    </source>
</evidence>
<dbReference type="Pfam" id="PF04892">
    <property type="entry name" value="VanZ"/>
    <property type="match status" value="1"/>
</dbReference>
<dbReference type="RefSeq" id="WP_185765283.1">
    <property type="nucleotide sequence ID" value="NZ_RIBP01000004.1"/>
</dbReference>
<feature type="transmembrane region" description="Helical" evidence="1">
    <location>
        <begin position="9"/>
        <end position="27"/>
    </location>
</feature>
<dbReference type="InterPro" id="IPR006976">
    <property type="entry name" value="VanZ-like"/>
</dbReference>
<keyword evidence="1" id="KW-0812">Transmembrane</keyword>
<name>A0A553SIR5_NIACI</name>
<comment type="caution">
    <text evidence="3">The sequence shown here is derived from an EMBL/GenBank/DDBJ whole genome shotgun (WGS) entry which is preliminary data.</text>
</comment>
<feature type="transmembrane region" description="Helical" evidence="1">
    <location>
        <begin position="121"/>
        <end position="139"/>
    </location>
</feature>
<dbReference type="EMBL" id="RIBP01000004">
    <property type="protein sequence ID" value="TRZ36883.1"/>
    <property type="molecule type" value="Genomic_DNA"/>
</dbReference>
<dbReference type="Proteomes" id="UP000319837">
    <property type="component" value="Unassembled WGS sequence"/>
</dbReference>
<feature type="transmembrane region" description="Helical" evidence="1">
    <location>
        <begin position="90"/>
        <end position="109"/>
    </location>
</feature>
<keyword evidence="1" id="KW-0472">Membrane</keyword>
<dbReference type="PANTHER" id="PTHR36834">
    <property type="entry name" value="MEMBRANE PROTEIN-RELATED"/>
    <property type="match status" value="1"/>
</dbReference>
<gene>
    <name evidence="3" type="ORF">CEQ21_15385</name>
</gene>
<evidence type="ECO:0000313" key="4">
    <source>
        <dbReference type="Proteomes" id="UP000319837"/>
    </source>
</evidence>
<proteinExistence type="predicted"/>
<feature type="transmembrane region" description="Helical" evidence="1">
    <location>
        <begin position="59"/>
        <end position="78"/>
    </location>
</feature>
<evidence type="ECO:0000259" key="2">
    <source>
        <dbReference type="Pfam" id="PF04892"/>
    </source>
</evidence>
<evidence type="ECO:0000256" key="1">
    <source>
        <dbReference type="SAM" id="Phobius"/>
    </source>
</evidence>
<sequence length="149" mass="16905">MVKISEKKRLINGMLLVSVCFIFYMTMFPNRYLGIGIEEGGHNFIPFLMIKEMFVDRSVFTFVVNNFGNIALFMPFGFFLPMAVPKFRHVILTTVAGCCLSAVIESIQWFMKYRWSDVDDIILNTIGALAGFGIYKAVLKAKAHISISL</sequence>
<keyword evidence="1" id="KW-1133">Transmembrane helix</keyword>
<organism evidence="3 4">
    <name type="scientific">Niallia circulans</name>
    <name type="common">Bacillus circulans</name>
    <dbReference type="NCBI Taxonomy" id="1397"/>
    <lineage>
        <taxon>Bacteria</taxon>
        <taxon>Bacillati</taxon>
        <taxon>Bacillota</taxon>
        <taxon>Bacilli</taxon>
        <taxon>Bacillales</taxon>
        <taxon>Bacillaceae</taxon>
        <taxon>Niallia</taxon>
    </lineage>
</organism>
<dbReference type="NCBIfam" id="NF037970">
    <property type="entry name" value="vanZ_1"/>
    <property type="match status" value="1"/>
</dbReference>